<feature type="transmembrane region" description="Helical" evidence="1">
    <location>
        <begin position="126"/>
        <end position="144"/>
    </location>
</feature>
<proteinExistence type="predicted"/>
<feature type="transmembrane region" description="Helical" evidence="1">
    <location>
        <begin position="47"/>
        <end position="65"/>
    </location>
</feature>
<dbReference type="AlphaFoldDB" id="A0A6C0LBT3"/>
<evidence type="ECO:0000256" key="1">
    <source>
        <dbReference type="SAM" id="Phobius"/>
    </source>
</evidence>
<protein>
    <submittedName>
        <fullName evidence="2">Uncharacterized protein</fullName>
    </submittedName>
</protein>
<accession>A0A6C0LBT3</accession>
<organism evidence="2">
    <name type="scientific">viral metagenome</name>
    <dbReference type="NCBI Taxonomy" id="1070528"/>
    <lineage>
        <taxon>unclassified sequences</taxon>
        <taxon>metagenomes</taxon>
        <taxon>organismal metagenomes</taxon>
    </lineage>
</organism>
<feature type="transmembrane region" description="Helical" evidence="1">
    <location>
        <begin position="12"/>
        <end position="32"/>
    </location>
</feature>
<feature type="transmembrane region" description="Helical" evidence="1">
    <location>
        <begin position="72"/>
        <end position="90"/>
    </location>
</feature>
<keyword evidence="1" id="KW-0472">Membrane</keyword>
<dbReference type="EMBL" id="MN740459">
    <property type="protein sequence ID" value="QHU27525.1"/>
    <property type="molecule type" value="Genomic_DNA"/>
</dbReference>
<name>A0A6C0LBT3_9ZZZZ</name>
<feature type="transmembrane region" description="Helical" evidence="1">
    <location>
        <begin position="150"/>
        <end position="168"/>
    </location>
</feature>
<reference evidence="2" key="1">
    <citation type="journal article" date="2020" name="Nature">
        <title>Giant virus diversity and host interactions through global metagenomics.</title>
        <authorList>
            <person name="Schulz F."/>
            <person name="Roux S."/>
            <person name="Paez-Espino D."/>
            <person name="Jungbluth S."/>
            <person name="Walsh D.A."/>
            <person name="Denef V.J."/>
            <person name="McMahon K.D."/>
            <person name="Konstantinidis K.T."/>
            <person name="Eloe-Fadrosh E.A."/>
            <person name="Kyrpides N.C."/>
            <person name="Woyke T."/>
        </authorList>
    </citation>
    <scope>NUCLEOTIDE SEQUENCE</scope>
    <source>
        <strain evidence="2">GVMAG-M-3300027769-26</strain>
    </source>
</reference>
<feature type="transmembrane region" description="Helical" evidence="1">
    <location>
        <begin position="96"/>
        <end position="114"/>
    </location>
</feature>
<keyword evidence="1" id="KW-1133">Transmembrane helix</keyword>
<keyword evidence="1" id="KW-0812">Transmembrane</keyword>
<sequence length="170" mass="20286">MTEKTETISRDLLLFLMSLFYIIPVAYVYIYYDNNSSISSIISEDNSKYIILFFMILMGTATILYEYKRDDLYSLAIISILLFSIYILLYFPEGHILHYIFASIAFISILLFMIRHCNRECYQECYVLHILLLIQMLLLVLLIINIDDNIFLYESIYLLNFAIFYFYIHS</sequence>
<evidence type="ECO:0000313" key="2">
    <source>
        <dbReference type="EMBL" id="QHU27525.1"/>
    </source>
</evidence>